<accession>A0AAE1INH3</accession>
<evidence type="ECO:0000259" key="2">
    <source>
        <dbReference type="Pfam" id="PF03732"/>
    </source>
</evidence>
<organism evidence="4 5">
    <name type="scientific">Acacia crassicarpa</name>
    <name type="common">northern wattle</name>
    <dbReference type="NCBI Taxonomy" id="499986"/>
    <lineage>
        <taxon>Eukaryota</taxon>
        <taxon>Viridiplantae</taxon>
        <taxon>Streptophyta</taxon>
        <taxon>Embryophyta</taxon>
        <taxon>Tracheophyta</taxon>
        <taxon>Spermatophyta</taxon>
        <taxon>Magnoliopsida</taxon>
        <taxon>eudicotyledons</taxon>
        <taxon>Gunneridae</taxon>
        <taxon>Pentapetalae</taxon>
        <taxon>rosids</taxon>
        <taxon>fabids</taxon>
        <taxon>Fabales</taxon>
        <taxon>Fabaceae</taxon>
        <taxon>Caesalpinioideae</taxon>
        <taxon>mimosoid clade</taxon>
        <taxon>Acacieae</taxon>
        <taxon>Acacia</taxon>
    </lineage>
</organism>
<evidence type="ECO:0000259" key="3">
    <source>
        <dbReference type="Pfam" id="PF14244"/>
    </source>
</evidence>
<evidence type="ECO:0000313" key="4">
    <source>
        <dbReference type="EMBL" id="KAK4253623.1"/>
    </source>
</evidence>
<dbReference type="InterPro" id="IPR005162">
    <property type="entry name" value="Retrotrans_gag_dom"/>
</dbReference>
<protein>
    <recommendedName>
        <fullName evidence="6">Retrotransposon Copia-like N-terminal domain-containing protein</fullName>
    </recommendedName>
</protein>
<name>A0AAE1INH3_9FABA</name>
<reference evidence="4" key="1">
    <citation type="submission" date="2023-10" db="EMBL/GenBank/DDBJ databases">
        <title>Chromosome-level genome of the transformable northern wattle, Acacia crassicarpa.</title>
        <authorList>
            <person name="Massaro I."/>
            <person name="Sinha N.R."/>
            <person name="Poethig S."/>
            <person name="Leichty A.R."/>
        </authorList>
    </citation>
    <scope>NUCLEOTIDE SEQUENCE</scope>
    <source>
        <strain evidence="4">Acra3RX</strain>
        <tissue evidence="4">Leaf</tissue>
    </source>
</reference>
<feature type="region of interest" description="Disordered" evidence="1">
    <location>
        <begin position="357"/>
        <end position="377"/>
    </location>
</feature>
<sequence>MATEGSSSISSLAPSQDPSSCYYMHPNENPSLILVSSPLIGSNYHHWARAMTIALMSKNKFQFVDGTLQVPATSDPLFQTWQRCNTMVLTWLLRSISPSISQSVIWLNRAIDVWNDLKERFSQSDSFRVAELQDELFLIRQGDSSVSDYFTKLKIIWDELLNFRPIPDCSCSSKDYFRQDYVIRFLKGLNDRFSTVRSQILLMEPLPSINKAFSLVVQQERELTGIPESSVCLARTDSVSVRQPSKSAYQPNNSNPKVCTYCGKPRHTIETCYKKHGFPPGYKTRSKGSVNNLVTSSPNPSAGILSSTPTTANSFISQDQYNQLIALLQPTATHGSPASISASTPMATPCVNQLSAPHLLPNADSQGSEDMDNDWFS</sequence>
<dbReference type="Pfam" id="PF03732">
    <property type="entry name" value="Retrotrans_gag"/>
    <property type="match status" value="1"/>
</dbReference>
<dbReference type="AlphaFoldDB" id="A0AAE1INH3"/>
<comment type="caution">
    <text evidence="4">The sequence shown here is derived from an EMBL/GenBank/DDBJ whole genome shotgun (WGS) entry which is preliminary data.</text>
</comment>
<keyword evidence="5" id="KW-1185">Reference proteome</keyword>
<evidence type="ECO:0000313" key="5">
    <source>
        <dbReference type="Proteomes" id="UP001293593"/>
    </source>
</evidence>
<evidence type="ECO:0008006" key="6">
    <source>
        <dbReference type="Google" id="ProtNLM"/>
    </source>
</evidence>
<dbReference type="EMBL" id="JAWXYG010000015">
    <property type="protein sequence ID" value="KAK4253623.1"/>
    <property type="molecule type" value="Genomic_DNA"/>
</dbReference>
<dbReference type="PANTHER" id="PTHR37610:SF55">
    <property type="entry name" value="RETROTRANSPOSON COPIA-LIKE N-TERMINAL DOMAIN-CONTAINING PROTEIN"/>
    <property type="match status" value="1"/>
</dbReference>
<dbReference type="InterPro" id="IPR029472">
    <property type="entry name" value="Copia-like_N"/>
</dbReference>
<dbReference type="Pfam" id="PF14244">
    <property type="entry name" value="Retrotran_gag_3"/>
    <property type="match status" value="1"/>
</dbReference>
<proteinExistence type="predicted"/>
<dbReference type="Proteomes" id="UP001293593">
    <property type="component" value="Unassembled WGS sequence"/>
</dbReference>
<gene>
    <name evidence="4" type="ORF">QN277_010272</name>
</gene>
<feature type="domain" description="Retrotransposon Copia-like N-terminal" evidence="3">
    <location>
        <begin position="25"/>
        <end position="72"/>
    </location>
</feature>
<dbReference type="PANTHER" id="PTHR37610">
    <property type="entry name" value="CCHC-TYPE DOMAIN-CONTAINING PROTEIN"/>
    <property type="match status" value="1"/>
</dbReference>
<feature type="domain" description="Retrotransposon gag" evidence="2">
    <location>
        <begin position="90"/>
        <end position="190"/>
    </location>
</feature>
<evidence type="ECO:0000256" key="1">
    <source>
        <dbReference type="SAM" id="MobiDB-lite"/>
    </source>
</evidence>
<feature type="compositionally biased region" description="Acidic residues" evidence="1">
    <location>
        <begin position="367"/>
        <end position="377"/>
    </location>
</feature>